<dbReference type="SUPFAM" id="SSF50630">
    <property type="entry name" value="Acid proteases"/>
    <property type="match status" value="1"/>
</dbReference>
<proteinExistence type="inferred from homology"/>
<comment type="similarity">
    <text evidence="1">Belongs to the peptidase A1 family.</text>
</comment>
<dbReference type="GO" id="GO:0006508">
    <property type="term" value="P:proteolysis"/>
    <property type="evidence" value="ECO:0007669"/>
    <property type="project" value="InterPro"/>
</dbReference>
<dbReference type="GO" id="GO:0005764">
    <property type="term" value="C:lysosome"/>
    <property type="evidence" value="ECO:0007669"/>
    <property type="project" value="TreeGrafter"/>
</dbReference>
<evidence type="ECO:0000256" key="1">
    <source>
        <dbReference type="ARBA" id="ARBA00007447"/>
    </source>
</evidence>
<dbReference type="GO" id="GO:0004190">
    <property type="term" value="F:aspartic-type endopeptidase activity"/>
    <property type="evidence" value="ECO:0007669"/>
    <property type="project" value="InterPro"/>
</dbReference>
<evidence type="ECO:0000313" key="4">
    <source>
        <dbReference type="Proteomes" id="UP000271098"/>
    </source>
</evidence>
<feature type="domain" description="Peptidase A1" evidence="2">
    <location>
        <begin position="1"/>
        <end position="118"/>
    </location>
</feature>
<dbReference type="PANTHER" id="PTHR47966:SF45">
    <property type="entry name" value="PEPTIDASE A1 DOMAIN-CONTAINING PROTEIN"/>
    <property type="match status" value="1"/>
</dbReference>
<dbReference type="InterPro" id="IPR001461">
    <property type="entry name" value="Aspartic_peptidase_A1"/>
</dbReference>
<dbReference type="Proteomes" id="UP000271098">
    <property type="component" value="Unassembled WGS sequence"/>
</dbReference>
<evidence type="ECO:0000313" key="5">
    <source>
        <dbReference type="WBParaSite" id="GPUH_0001377601-mRNA-1"/>
    </source>
</evidence>
<reference evidence="5" key="1">
    <citation type="submission" date="2016-06" db="UniProtKB">
        <authorList>
            <consortium name="WormBaseParasite"/>
        </authorList>
    </citation>
    <scope>IDENTIFICATION</scope>
</reference>
<reference evidence="3 4" key="2">
    <citation type="submission" date="2018-11" db="EMBL/GenBank/DDBJ databases">
        <authorList>
            <consortium name="Pathogen Informatics"/>
        </authorList>
    </citation>
    <scope>NUCLEOTIDE SEQUENCE [LARGE SCALE GENOMIC DNA]</scope>
</reference>
<dbReference type="InterPro" id="IPR021109">
    <property type="entry name" value="Peptidase_aspartic_dom_sf"/>
</dbReference>
<protein>
    <submittedName>
        <fullName evidence="5">Peptidase A1 domain-containing protein</fullName>
    </submittedName>
</protein>
<keyword evidence="4" id="KW-1185">Reference proteome</keyword>
<dbReference type="InterPro" id="IPR033121">
    <property type="entry name" value="PEPTIDASE_A1"/>
</dbReference>
<evidence type="ECO:0000313" key="3">
    <source>
        <dbReference type="EMBL" id="VDN22938.1"/>
    </source>
</evidence>
<dbReference type="AlphaFoldDB" id="A0A183DYH0"/>
<evidence type="ECO:0000259" key="2">
    <source>
        <dbReference type="PROSITE" id="PS51767"/>
    </source>
</evidence>
<dbReference type="PROSITE" id="PS51767">
    <property type="entry name" value="PEPTIDASE_A1"/>
    <property type="match status" value="1"/>
</dbReference>
<organism evidence="5">
    <name type="scientific">Gongylonema pulchrum</name>
    <dbReference type="NCBI Taxonomy" id="637853"/>
    <lineage>
        <taxon>Eukaryota</taxon>
        <taxon>Metazoa</taxon>
        <taxon>Ecdysozoa</taxon>
        <taxon>Nematoda</taxon>
        <taxon>Chromadorea</taxon>
        <taxon>Rhabditida</taxon>
        <taxon>Spirurina</taxon>
        <taxon>Spiruromorpha</taxon>
        <taxon>Spiruroidea</taxon>
        <taxon>Gongylonematidae</taxon>
        <taxon>Gongylonema</taxon>
    </lineage>
</organism>
<gene>
    <name evidence="3" type="ORF">GPUH_LOCUS13761</name>
</gene>
<accession>A0A183DYH0</accession>
<dbReference type="Gene3D" id="2.60.40.1960">
    <property type="match status" value="1"/>
</dbReference>
<dbReference type="Pfam" id="PF00026">
    <property type="entry name" value="Asp"/>
    <property type="match status" value="1"/>
</dbReference>
<dbReference type="WBParaSite" id="GPUH_0001377601-mRNA-1">
    <property type="protein sequence ID" value="GPUH_0001377601-mRNA-1"/>
    <property type="gene ID" value="GPUH_0001377601"/>
</dbReference>
<sequence>MMPCALAIYKRNFPELQKPRSGACGGQFTYGGFDSEHCGDIMGYTTLSSAAYWQFSLRQIGTTGYACSFSAEAISDTGSSFIGGPPSVVEALAVALGGEVRIVNIGQVHTWKCCKDKM</sequence>
<dbReference type="PANTHER" id="PTHR47966">
    <property type="entry name" value="BETA-SITE APP-CLEAVING ENZYME, ISOFORM A-RELATED"/>
    <property type="match status" value="1"/>
</dbReference>
<name>A0A183DYH0_9BILA</name>
<dbReference type="OrthoDB" id="5870221at2759"/>
<dbReference type="EMBL" id="UYRT01080545">
    <property type="protein sequence ID" value="VDN22938.1"/>
    <property type="molecule type" value="Genomic_DNA"/>
</dbReference>
<dbReference type="Gene3D" id="2.40.70.10">
    <property type="entry name" value="Acid Proteases"/>
    <property type="match status" value="1"/>
</dbReference>